<dbReference type="STRING" id="53406.SAMN05421553_4996"/>
<evidence type="ECO:0000256" key="2">
    <source>
        <dbReference type="SAM" id="SignalP"/>
    </source>
</evidence>
<dbReference type="AlphaFoldDB" id="A0A1H5LDK6"/>
<dbReference type="EMBL" id="FNSC01000002">
    <property type="protein sequence ID" value="SEE75070.1"/>
    <property type="molecule type" value="Genomic_DNA"/>
</dbReference>
<protein>
    <submittedName>
        <fullName evidence="3">Amino acid ABC transporter substrate-binding protein, PAAT family</fullName>
    </submittedName>
</protein>
<dbReference type="RefSeq" id="WP_139272758.1">
    <property type="nucleotide sequence ID" value="NZ_CP156749.1"/>
</dbReference>
<dbReference type="SUPFAM" id="SSF53850">
    <property type="entry name" value="Periplasmic binding protein-like II"/>
    <property type="match status" value="1"/>
</dbReference>
<dbReference type="Gene3D" id="3.40.190.10">
    <property type="entry name" value="Periplasmic binding protein-like II"/>
    <property type="match status" value="2"/>
</dbReference>
<organism evidence="3 4">
    <name type="scientific">Pseudomonas anguilliseptica</name>
    <dbReference type="NCBI Taxonomy" id="53406"/>
    <lineage>
        <taxon>Bacteria</taxon>
        <taxon>Pseudomonadati</taxon>
        <taxon>Pseudomonadota</taxon>
        <taxon>Gammaproteobacteria</taxon>
        <taxon>Pseudomonadales</taxon>
        <taxon>Pseudomonadaceae</taxon>
        <taxon>Pseudomonas</taxon>
    </lineage>
</organism>
<evidence type="ECO:0000256" key="1">
    <source>
        <dbReference type="ARBA" id="ARBA00010333"/>
    </source>
</evidence>
<feature type="signal peptide" evidence="2">
    <location>
        <begin position="1"/>
        <end position="22"/>
    </location>
</feature>
<dbReference type="Proteomes" id="UP000242849">
    <property type="component" value="Unassembled WGS sequence"/>
</dbReference>
<accession>A0A1H5LDK6</accession>
<dbReference type="OrthoDB" id="8771774at2"/>
<gene>
    <name evidence="3" type="ORF">SAMN05421553_4996</name>
</gene>
<comment type="similarity">
    <text evidence="1">Belongs to the bacterial solute-binding protein 3 family.</text>
</comment>
<evidence type="ECO:0000313" key="4">
    <source>
        <dbReference type="Proteomes" id="UP000242849"/>
    </source>
</evidence>
<reference evidence="4" key="1">
    <citation type="submission" date="2016-10" db="EMBL/GenBank/DDBJ databases">
        <authorList>
            <person name="Varghese N."/>
            <person name="Submissions S."/>
        </authorList>
    </citation>
    <scope>NUCLEOTIDE SEQUENCE [LARGE SCALE GENOMIC DNA]</scope>
    <source>
        <strain evidence="4">DSM 12111</strain>
    </source>
</reference>
<keyword evidence="4" id="KW-1185">Reference proteome</keyword>
<evidence type="ECO:0000313" key="3">
    <source>
        <dbReference type="EMBL" id="SEE75070.1"/>
    </source>
</evidence>
<keyword evidence="2" id="KW-0732">Signal</keyword>
<name>A0A1H5LDK6_PSEAG</name>
<sequence length="244" mass="27067">MKWLSNVVFLLCGVCPLAGVNAATFEVGFYNYPPMMIEQGEIGIYQDIFDELGKLTGDTFSVQCYPYPRIGLLFNGGQLDIEPGVYPGWVRSQPTPGVFSVPFGKVVDVMMFAPGKAFPVARPEDLRGKSVGLVRGYACPDLRALIEAGQLDRRNALNEAQLLEMLAKSRFDQIVVNKAIAQYSLAKPPDYRHLEIGDVMSSFDVSMRVHPRHEAWLDKLDAAILTLKRRGVIEGIYAKCGVHL</sequence>
<dbReference type="PANTHER" id="PTHR35936">
    <property type="entry name" value="MEMBRANE-BOUND LYTIC MUREIN TRANSGLYCOSYLASE F"/>
    <property type="match status" value="1"/>
</dbReference>
<feature type="chain" id="PRO_5017213174" evidence="2">
    <location>
        <begin position="23"/>
        <end position="244"/>
    </location>
</feature>
<proteinExistence type="inferred from homology"/>
<dbReference type="PANTHER" id="PTHR35936:SF25">
    <property type="entry name" value="ABC TRANSPORTER SUBSTRATE-BINDING PROTEIN"/>
    <property type="match status" value="1"/>
</dbReference>